<protein>
    <submittedName>
        <fullName evidence="2">Polyketide cyclase SnoaL-like domain containing protein</fullName>
    </submittedName>
</protein>
<evidence type="ECO:0000259" key="1">
    <source>
        <dbReference type="Pfam" id="PF12680"/>
    </source>
</evidence>
<dbReference type="InterPro" id="IPR032710">
    <property type="entry name" value="NTF2-like_dom_sf"/>
</dbReference>
<dbReference type="OrthoDB" id="1886670at2759"/>
<gene>
    <name evidence="2" type="ORF">TorRG33x02_044280</name>
</gene>
<sequence>MMKELTRNGRCSVRGIDDGSCGIQPYMPPPQPSASGVVRDFHDAINARDMNKLDQLLSEECHYEDLTFYLPFEGKEGVKRFFSSVIDAMGRNGLIAIDRMTEGEGLTASVVWHLEWKHKEIPFTSGCGLFECEEVNGRLLIRKITGVEEFALKPGDLILKLVKSVTTFFDLYPVAAEAILAKSKGTYEGLDKLLNMLRNWTHSN</sequence>
<dbReference type="PANTHER" id="PTHR33698">
    <property type="entry name" value="NUCLEAR TRANSPORT FACTOR 2 (NTF2)-LIKE PROTEIN"/>
    <property type="match status" value="1"/>
</dbReference>
<evidence type="ECO:0000313" key="3">
    <source>
        <dbReference type="Proteomes" id="UP000237000"/>
    </source>
</evidence>
<dbReference type="EMBL" id="JXTC01000017">
    <property type="protein sequence ID" value="PON99663.1"/>
    <property type="molecule type" value="Genomic_DNA"/>
</dbReference>
<dbReference type="AlphaFoldDB" id="A0A2P5FPJ7"/>
<evidence type="ECO:0000313" key="2">
    <source>
        <dbReference type="EMBL" id="PON99663.1"/>
    </source>
</evidence>
<dbReference type="InterPro" id="IPR037401">
    <property type="entry name" value="SnoaL-like"/>
</dbReference>
<dbReference type="InParanoid" id="A0A2P5FPJ7"/>
<reference evidence="3" key="1">
    <citation type="submission" date="2016-06" db="EMBL/GenBank/DDBJ databases">
        <title>Parallel loss of symbiosis genes in relatives of nitrogen-fixing non-legume Parasponia.</title>
        <authorList>
            <person name="Van Velzen R."/>
            <person name="Holmer R."/>
            <person name="Bu F."/>
            <person name="Rutten L."/>
            <person name="Van Zeijl A."/>
            <person name="Liu W."/>
            <person name="Santuari L."/>
            <person name="Cao Q."/>
            <person name="Sharma T."/>
            <person name="Shen D."/>
            <person name="Roswanjaya Y."/>
            <person name="Wardhani T."/>
            <person name="Kalhor M.S."/>
            <person name="Jansen J."/>
            <person name="Van den Hoogen J."/>
            <person name="Gungor B."/>
            <person name="Hartog M."/>
            <person name="Hontelez J."/>
            <person name="Verver J."/>
            <person name="Yang W.-C."/>
            <person name="Schijlen E."/>
            <person name="Repin R."/>
            <person name="Schilthuizen M."/>
            <person name="Schranz E."/>
            <person name="Heidstra R."/>
            <person name="Miyata K."/>
            <person name="Fedorova E."/>
            <person name="Kohlen W."/>
            <person name="Bisseling T."/>
            <person name="Smit S."/>
            <person name="Geurts R."/>
        </authorList>
    </citation>
    <scope>NUCLEOTIDE SEQUENCE [LARGE SCALE GENOMIC DNA]</scope>
    <source>
        <strain evidence="3">cv. RG33-2</strain>
    </source>
</reference>
<comment type="caution">
    <text evidence="2">The sequence shown here is derived from an EMBL/GenBank/DDBJ whole genome shotgun (WGS) entry which is preliminary data.</text>
</comment>
<name>A0A2P5FPJ7_TREOI</name>
<dbReference type="Proteomes" id="UP000237000">
    <property type="component" value="Unassembled WGS sequence"/>
</dbReference>
<organism evidence="2 3">
    <name type="scientific">Trema orientale</name>
    <name type="common">Charcoal tree</name>
    <name type="synonym">Celtis orientalis</name>
    <dbReference type="NCBI Taxonomy" id="63057"/>
    <lineage>
        <taxon>Eukaryota</taxon>
        <taxon>Viridiplantae</taxon>
        <taxon>Streptophyta</taxon>
        <taxon>Embryophyta</taxon>
        <taxon>Tracheophyta</taxon>
        <taxon>Spermatophyta</taxon>
        <taxon>Magnoliopsida</taxon>
        <taxon>eudicotyledons</taxon>
        <taxon>Gunneridae</taxon>
        <taxon>Pentapetalae</taxon>
        <taxon>rosids</taxon>
        <taxon>fabids</taxon>
        <taxon>Rosales</taxon>
        <taxon>Cannabaceae</taxon>
        <taxon>Trema</taxon>
    </lineage>
</organism>
<dbReference type="Gene3D" id="3.10.450.50">
    <property type="match status" value="1"/>
</dbReference>
<feature type="domain" description="SnoaL-like" evidence="1">
    <location>
        <begin position="38"/>
        <end position="133"/>
    </location>
</feature>
<keyword evidence="3" id="KW-1185">Reference proteome</keyword>
<dbReference type="Pfam" id="PF12680">
    <property type="entry name" value="SnoaL_2"/>
    <property type="match status" value="1"/>
</dbReference>
<dbReference type="SUPFAM" id="SSF54427">
    <property type="entry name" value="NTF2-like"/>
    <property type="match status" value="1"/>
</dbReference>
<dbReference type="PANTHER" id="PTHR33698:SF5">
    <property type="entry name" value="NTF2-LIKE DOMAIN-CONTAINING PROTEIN-RELATED"/>
    <property type="match status" value="1"/>
</dbReference>
<accession>A0A2P5FPJ7</accession>
<proteinExistence type="predicted"/>